<feature type="region of interest" description="Disordered" evidence="1">
    <location>
        <begin position="1"/>
        <end position="21"/>
    </location>
</feature>
<evidence type="ECO:0000256" key="1">
    <source>
        <dbReference type="SAM" id="MobiDB-lite"/>
    </source>
</evidence>
<protein>
    <submittedName>
        <fullName evidence="2">Uncharacterized protein</fullName>
    </submittedName>
</protein>
<name>A0A226ELZ4_FOLCA</name>
<feature type="region of interest" description="Disordered" evidence="1">
    <location>
        <begin position="184"/>
        <end position="223"/>
    </location>
</feature>
<evidence type="ECO:0000313" key="2">
    <source>
        <dbReference type="EMBL" id="OXA58024.1"/>
    </source>
</evidence>
<dbReference type="Proteomes" id="UP000198287">
    <property type="component" value="Unassembled WGS sequence"/>
</dbReference>
<comment type="caution">
    <text evidence="2">The sequence shown here is derived from an EMBL/GenBank/DDBJ whole genome shotgun (WGS) entry which is preliminary data.</text>
</comment>
<dbReference type="EMBL" id="LNIX01000003">
    <property type="protein sequence ID" value="OXA58024.1"/>
    <property type="molecule type" value="Genomic_DNA"/>
</dbReference>
<gene>
    <name evidence="2" type="ORF">Fcan01_07806</name>
</gene>
<dbReference type="AlphaFoldDB" id="A0A226ELZ4"/>
<feature type="compositionally biased region" description="Polar residues" evidence="1">
    <location>
        <begin position="195"/>
        <end position="212"/>
    </location>
</feature>
<organism evidence="2 3">
    <name type="scientific">Folsomia candida</name>
    <name type="common">Springtail</name>
    <dbReference type="NCBI Taxonomy" id="158441"/>
    <lineage>
        <taxon>Eukaryota</taxon>
        <taxon>Metazoa</taxon>
        <taxon>Ecdysozoa</taxon>
        <taxon>Arthropoda</taxon>
        <taxon>Hexapoda</taxon>
        <taxon>Collembola</taxon>
        <taxon>Entomobryomorpha</taxon>
        <taxon>Isotomoidea</taxon>
        <taxon>Isotomidae</taxon>
        <taxon>Proisotominae</taxon>
        <taxon>Folsomia</taxon>
    </lineage>
</organism>
<proteinExistence type="predicted"/>
<keyword evidence="3" id="KW-1185">Reference proteome</keyword>
<reference evidence="2 3" key="1">
    <citation type="submission" date="2015-12" db="EMBL/GenBank/DDBJ databases">
        <title>The genome of Folsomia candida.</title>
        <authorList>
            <person name="Faddeeva A."/>
            <person name="Derks M.F."/>
            <person name="Anvar Y."/>
            <person name="Smit S."/>
            <person name="Van Straalen N."/>
            <person name="Roelofs D."/>
        </authorList>
    </citation>
    <scope>NUCLEOTIDE SEQUENCE [LARGE SCALE GENOMIC DNA]</scope>
    <source>
        <strain evidence="2 3">VU population</strain>
        <tissue evidence="2">Whole body</tissue>
    </source>
</reference>
<accession>A0A226ELZ4</accession>
<evidence type="ECO:0000313" key="3">
    <source>
        <dbReference type="Proteomes" id="UP000198287"/>
    </source>
</evidence>
<sequence>MSDKVPVVLNHNRRLSDEKKRSAPIASTYELYNQLYNAWCTAHPHSPAHVSRMEASEYWEANKDKTKPGTRDTIEKKIIELNGSLVLPKGQSTLEKMWQRQESRNANLANLGQNAAKDVNSLSSESRLNKSPPIVITIDDDDDDDESNTQAIEPLVVLEVVVLENQTDCPLSGSNDDCDMPQSVVDEQGPEGEQKATSVQDITTNDKTTDSGGTREIGVDPQNEDGFIRIRNIESLMENSQEEDCIVLE</sequence>